<dbReference type="Proteomes" id="UP000237968">
    <property type="component" value="Unassembled WGS sequence"/>
</dbReference>
<comment type="caution">
    <text evidence="3">The sequence shown here is derived from an EMBL/GenBank/DDBJ whole genome shotgun (WGS) entry which is preliminary data.</text>
</comment>
<feature type="domain" description="Peptidase C14 caspase" evidence="2">
    <location>
        <begin position="30"/>
        <end position="229"/>
    </location>
</feature>
<dbReference type="GO" id="GO:0004197">
    <property type="term" value="F:cysteine-type endopeptidase activity"/>
    <property type="evidence" value="ECO:0007669"/>
    <property type="project" value="InterPro"/>
</dbReference>
<dbReference type="EMBL" id="PVNK01000242">
    <property type="protein sequence ID" value="PRP91411.1"/>
    <property type="molecule type" value="Genomic_DNA"/>
</dbReference>
<evidence type="ECO:0000256" key="1">
    <source>
        <dbReference type="SAM" id="MobiDB-lite"/>
    </source>
</evidence>
<dbReference type="OrthoDB" id="5489622at2"/>
<dbReference type="InterPro" id="IPR029030">
    <property type="entry name" value="Caspase-like_dom_sf"/>
</dbReference>
<name>A0A2S9XFG5_9BACT</name>
<sequence>MTPEGLRRRALLVAVPADDGKNQLSVDYAVNRVAQELEDRFAFDIERCVGARATREGILEALGAWVDRCRADDVDVCVFYYFGHGGRVQFVDLPAVIDEVFGYVTCRRVEPVDPDGRPSFEGVLGCELSAKLSVLAEPKRSVVALLDCCYAGQLVRGGCSADTLRRVSAPACVRTFFERTHAELAVDSHPDIVRLVGSTPKRESFVRTVEQGQIGFMTHALLETLAEQRGCRGTAPSLGDDKDSLPGPWGRAERGCRGTAPSLGDDKDSKDSLPASWDGVARRVRQLVIDEVGEGQWVSFAGPRERLLFSTADARVPRTVGLVKDPDSPSHAWLRVGGLQGVELGDQWGVTSPVHALGRAAEPLAVGEVVRVDLNRACVEFAAGVDVGRLRSNAAELVAAARRVDVETQDEASRARLRSSAWLRPVVGAQGSAALGFDEPEGAIELLEDRARGERLLSALRGLADEPSGRCLEQLPVAWSWGVVGKDEELSTSRATLASEARIWLKFESRWPRAQRWFVNVIYIDVAGRPWQLNARVPTGIELERGDRELLGLRAGATEAGLALPGGEGGVGLVSGRAKIVVVETPRPLEFGHLVCSSRASSIDAYAMQGLRPRKSPVIRRRGPQLPELVLRWAVQIVDLEIR</sequence>
<dbReference type="SUPFAM" id="SSF52129">
    <property type="entry name" value="Caspase-like"/>
    <property type="match status" value="1"/>
</dbReference>
<protein>
    <submittedName>
        <fullName evidence="3">Caspase domain protein</fullName>
    </submittedName>
</protein>
<proteinExistence type="predicted"/>
<evidence type="ECO:0000313" key="4">
    <source>
        <dbReference type="Proteomes" id="UP000237968"/>
    </source>
</evidence>
<gene>
    <name evidence="3" type="ORF">ENSA5_55280</name>
</gene>
<dbReference type="InterPro" id="IPR011600">
    <property type="entry name" value="Pept_C14_caspase"/>
</dbReference>
<reference evidence="3 4" key="1">
    <citation type="submission" date="2018-03" db="EMBL/GenBank/DDBJ databases">
        <title>Draft Genome Sequences of the Obligatory Marine Myxobacteria Enhygromyxa salina SWB005.</title>
        <authorList>
            <person name="Poehlein A."/>
            <person name="Moghaddam J.A."/>
            <person name="Harms H."/>
            <person name="Alanjari M."/>
            <person name="Koenig G.M."/>
            <person name="Daniel R."/>
            <person name="Schaeberle T.F."/>
        </authorList>
    </citation>
    <scope>NUCLEOTIDE SEQUENCE [LARGE SCALE GENOMIC DNA]</scope>
    <source>
        <strain evidence="3 4">SWB005</strain>
    </source>
</reference>
<dbReference type="Gene3D" id="3.40.50.1460">
    <property type="match status" value="1"/>
</dbReference>
<feature type="region of interest" description="Disordered" evidence="1">
    <location>
        <begin position="232"/>
        <end position="275"/>
    </location>
</feature>
<evidence type="ECO:0000259" key="2">
    <source>
        <dbReference type="Pfam" id="PF00656"/>
    </source>
</evidence>
<dbReference type="Pfam" id="PF00656">
    <property type="entry name" value="Peptidase_C14"/>
    <property type="match status" value="1"/>
</dbReference>
<keyword evidence="4" id="KW-1185">Reference proteome</keyword>
<evidence type="ECO:0000313" key="3">
    <source>
        <dbReference type="EMBL" id="PRP91411.1"/>
    </source>
</evidence>
<accession>A0A2S9XFG5</accession>
<dbReference type="GO" id="GO:0006508">
    <property type="term" value="P:proteolysis"/>
    <property type="evidence" value="ECO:0007669"/>
    <property type="project" value="InterPro"/>
</dbReference>
<organism evidence="3 4">
    <name type="scientific">Enhygromyxa salina</name>
    <dbReference type="NCBI Taxonomy" id="215803"/>
    <lineage>
        <taxon>Bacteria</taxon>
        <taxon>Pseudomonadati</taxon>
        <taxon>Myxococcota</taxon>
        <taxon>Polyangia</taxon>
        <taxon>Nannocystales</taxon>
        <taxon>Nannocystaceae</taxon>
        <taxon>Enhygromyxa</taxon>
    </lineage>
</organism>
<dbReference type="AlphaFoldDB" id="A0A2S9XFG5"/>
<dbReference type="RefSeq" id="WP_106394757.1">
    <property type="nucleotide sequence ID" value="NZ_PVNK01000242.1"/>
</dbReference>